<dbReference type="KEGG" id="sdf:ACG33_00535"/>
<evidence type="ECO:0000313" key="2">
    <source>
        <dbReference type="EMBL" id="AMN45613.1"/>
    </source>
</evidence>
<dbReference type="RefSeq" id="WP_066917880.1">
    <property type="nucleotide sequence ID" value="NZ_CP011971.1"/>
</dbReference>
<dbReference type="HAMAP" id="MF_00598">
    <property type="entry name" value="Smg"/>
    <property type="match status" value="1"/>
</dbReference>
<gene>
    <name evidence="1" type="primary">smg</name>
    <name evidence="2" type="ORF">ACG33_00535</name>
</gene>
<name>A0A127F5A3_STEDE</name>
<evidence type="ECO:0000256" key="1">
    <source>
        <dbReference type="HAMAP-Rule" id="MF_00598"/>
    </source>
</evidence>
<dbReference type="STRING" id="465721.ACG33_00535"/>
<dbReference type="AlphaFoldDB" id="A0A127F5A3"/>
<dbReference type="OrthoDB" id="9788984at2"/>
<organism evidence="2 3">
    <name type="scientific">Steroidobacter denitrificans</name>
    <dbReference type="NCBI Taxonomy" id="465721"/>
    <lineage>
        <taxon>Bacteria</taxon>
        <taxon>Pseudomonadati</taxon>
        <taxon>Pseudomonadota</taxon>
        <taxon>Gammaproteobacteria</taxon>
        <taxon>Steroidobacterales</taxon>
        <taxon>Steroidobacteraceae</taxon>
        <taxon>Steroidobacter</taxon>
    </lineage>
</organism>
<proteinExistence type="inferred from homology"/>
<accession>A0A127F5A3</accession>
<evidence type="ECO:0000313" key="3">
    <source>
        <dbReference type="Proteomes" id="UP000070250"/>
    </source>
</evidence>
<reference evidence="2 3" key="1">
    <citation type="submission" date="2015-06" db="EMBL/GenBank/DDBJ databases">
        <title>A Comprehensive Approach to Explore the Metabolic and Phylogenetic Diversity of Bacterial Steroid Degradation in the Environment: Testosterone as an Example.</title>
        <authorList>
            <person name="Yang F.-C."/>
            <person name="Chen Y.-L."/>
            <person name="Yu C.-P."/>
            <person name="Tang S.-L."/>
            <person name="Wang P.-H."/>
            <person name="Ismail W."/>
            <person name="Wang C.-H."/>
            <person name="Yang C.-Y."/>
            <person name="Chiang Y.-R."/>
        </authorList>
    </citation>
    <scope>NUCLEOTIDE SEQUENCE [LARGE SCALE GENOMIC DNA]</scope>
    <source>
        <strain evidence="2 3">DSM 18526</strain>
    </source>
</reference>
<dbReference type="InterPro" id="IPR007456">
    <property type="entry name" value="Smg"/>
</dbReference>
<keyword evidence="3" id="KW-1185">Reference proteome</keyword>
<dbReference type="Pfam" id="PF04361">
    <property type="entry name" value="DUF494"/>
    <property type="match status" value="1"/>
</dbReference>
<protein>
    <recommendedName>
        <fullName evidence="1">Protein Smg homolog</fullName>
    </recommendedName>
</protein>
<dbReference type="PANTHER" id="PTHR38692">
    <property type="entry name" value="PROTEIN SMG"/>
    <property type="match status" value="1"/>
</dbReference>
<comment type="similarity">
    <text evidence="1">Belongs to the Smg family.</text>
</comment>
<dbReference type="EMBL" id="CP011971">
    <property type="protein sequence ID" value="AMN45613.1"/>
    <property type="molecule type" value="Genomic_DNA"/>
</dbReference>
<sequence length="159" mass="18332">MKESVLDILIYLFENYFDTDLHSAPGPDRDTLRDELERAGFSEREVGHALEWLEQLSADPPHMAATPASRAIRIFASNEQIRLDTDCRGYILYLENIGILNATQRERVIDRLLALDTPQIDIEQVKWVVLMVLFTQPGQESAYLRMEDLVFDDRLDAVH</sequence>
<dbReference type="Proteomes" id="UP000070250">
    <property type="component" value="Chromosome"/>
</dbReference>
<dbReference type="PANTHER" id="PTHR38692:SF1">
    <property type="entry name" value="PROTEIN SMG"/>
    <property type="match status" value="1"/>
</dbReference>
<dbReference type="PATRIC" id="fig|465721.4.peg.119"/>